<sequence length="171" mass="18636">MEDVDHLVATDDDQAVRLGETGGELGDELRRGHPDRAGDPLLVGDGVAQVLTDLRGPPERAARARHVEERLVEAERLDQRGDRAEDRHHRLGHLAVALVLGGEHDRLGAQPPGAGHRHRRGHPEGAGLIGRRQHHTPVATTDDDRRAVQVGVVEEGHGGVERVHVDVQDRT</sequence>
<dbReference type="EMBL" id="BSUJ01000001">
    <property type="protein sequence ID" value="GMA19451.1"/>
    <property type="molecule type" value="Genomic_DNA"/>
</dbReference>
<evidence type="ECO:0000256" key="1">
    <source>
        <dbReference type="SAM" id="MobiDB-lite"/>
    </source>
</evidence>
<dbReference type="Proteomes" id="UP001157109">
    <property type="component" value="Unassembled WGS sequence"/>
</dbReference>
<proteinExistence type="predicted"/>
<evidence type="ECO:0000313" key="2">
    <source>
        <dbReference type="EMBL" id="GMA19451.1"/>
    </source>
</evidence>
<accession>A0ABQ6HLV2</accession>
<comment type="caution">
    <text evidence="2">The sequence shown here is derived from an EMBL/GenBank/DDBJ whole genome shotgun (WGS) entry which is preliminary data.</text>
</comment>
<gene>
    <name evidence="2" type="ORF">GCM10025862_14720</name>
</gene>
<feature type="region of interest" description="Disordered" evidence="1">
    <location>
        <begin position="1"/>
        <end position="42"/>
    </location>
</feature>
<feature type="compositionally biased region" description="Basic and acidic residues" evidence="1">
    <location>
        <begin position="27"/>
        <end position="38"/>
    </location>
</feature>
<organism evidence="2 3">
    <name type="scientific">Arsenicicoccus piscis</name>
    <dbReference type="NCBI Taxonomy" id="673954"/>
    <lineage>
        <taxon>Bacteria</taxon>
        <taxon>Bacillati</taxon>
        <taxon>Actinomycetota</taxon>
        <taxon>Actinomycetes</taxon>
        <taxon>Micrococcales</taxon>
        <taxon>Intrasporangiaceae</taxon>
        <taxon>Arsenicicoccus</taxon>
    </lineage>
</organism>
<protein>
    <submittedName>
        <fullName evidence="2">Uncharacterized protein</fullName>
    </submittedName>
</protein>
<feature type="region of interest" description="Disordered" evidence="1">
    <location>
        <begin position="104"/>
        <end position="146"/>
    </location>
</feature>
<evidence type="ECO:0000313" key="3">
    <source>
        <dbReference type="Proteomes" id="UP001157109"/>
    </source>
</evidence>
<name>A0ABQ6HLV2_9MICO</name>
<reference evidence="3" key="1">
    <citation type="journal article" date="2019" name="Int. J. Syst. Evol. Microbiol.">
        <title>The Global Catalogue of Microorganisms (GCM) 10K type strain sequencing project: providing services to taxonomists for standard genome sequencing and annotation.</title>
        <authorList>
            <consortium name="The Broad Institute Genomics Platform"/>
            <consortium name="The Broad Institute Genome Sequencing Center for Infectious Disease"/>
            <person name="Wu L."/>
            <person name="Ma J."/>
        </authorList>
    </citation>
    <scope>NUCLEOTIDE SEQUENCE [LARGE SCALE GENOMIC DNA]</scope>
    <source>
        <strain evidence="3">NBRC 105830</strain>
    </source>
</reference>
<keyword evidence="3" id="KW-1185">Reference proteome</keyword>